<dbReference type="InterPro" id="IPR029045">
    <property type="entry name" value="ClpP/crotonase-like_dom_sf"/>
</dbReference>
<dbReference type="SUPFAM" id="SSF52096">
    <property type="entry name" value="ClpP/crotonase"/>
    <property type="match status" value="1"/>
</dbReference>
<feature type="domain" description="PDZ" evidence="7">
    <location>
        <begin position="145"/>
        <end position="218"/>
    </location>
</feature>
<keyword evidence="6" id="KW-0175">Coiled coil</keyword>
<dbReference type="PANTHER" id="PTHR32060:SF30">
    <property type="entry name" value="CARBOXY-TERMINAL PROCESSING PROTEASE CTPA"/>
    <property type="match status" value="1"/>
</dbReference>
<comment type="similarity">
    <text evidence="1 5">Belongs to the peptidase S41A family.</text>
</comment>
<proteinExistence type="inferred from homology"/>
<feature type="domain" description="Tail specific protease" evidence="8">
    <location>
        <begin position="220"/>
        <end position="405"/>
    </location>
</feature>
<evidence type="ECO:0000256" key="1">
    <source>
        <dbReference type="ARBA" id="ARBA00009179"/>
    </source>
</evidence>
<evidence type="ECO:0000259" key="7">
    <source>
        <dbReference type="SMART" id="SM00228"/>
    </source>
</evidence>
<evidence type="ECO:0000256" key="6">
    <source>
        <dbReference type="SAM" id="Coils"/>
    </source>
</evidence>
<evidence type="ECO:0000256" key="2">
    <source>
        <dbReference type="ARBA" id="ARBA00022670"/>
    </source>
</evidence>
<dbReference type="GO" id="GO:0004175">
    <property type="term" value="F:endopeptidase activity"/>
    <property type="evidence" value="ECO:0007669"/>
    <property type="project" value="TreeGrafter"/>
</dbReference>
<evidence type="ECO:0000313" key="10">
    <source>
        <dbReference type="Proteomes" id="UP000016600"/>
    </source>
</evidence>
<dbReference type="CDD" id="cd07560">
    <property type="entry name" value="Peptidase_S41_CPP"/>
    <property type="match status" value="1"/>
</dbReference>
<dbReference type="Pfam" id="PF17820">
    <property type="entry name" value="PDZ_6"/>
    <property type="match status" value="1"/>
</dbReference>
<dbReference type="PANTHER" id="PTHR32060">
    <property type="entry name" value="TAIL-SPECIFIC PROTEASE"/>
    <property type="match status" value="1"/>
</dbReference>
<dbReference type="EC" id="3.4.21.-" evidence="9"/>
<accession>U2L911</accession>
<sequence length="606" mass="68040">MFGVWNFNEFDMKKLIASLCETINGLSGDEKPLFAVRLTAFCKAFSGMCANSWISMRWKVALALLAIGIPSVAQNKDHNFDVAKNLDVFNAIYKQLDMMYVDTLNADEVIGNGINAMLRSLDPYTVYFPAEQQKELKEIYTGKFAGIGALIRYYPKLKYTVIDEPYRGMPAAEAGLRKGDIILGIDDVSMAGKDSKFVSEHLRGTPGTSIVLRIKRWSTGKEMRVKVTRRIIKQPALPYYGMRKGGVGYISLRQFTEGCAKEMRRAVMDLKAKGMKSLIFDLRNNGGGSEQEAVDIVNMFVRKGLTIVSNRGKLKRANRDYKTAVEPIDTLMPIVVLVNGGTASAGEITSGSLQDLDRAVILGSRTYGKGLVQMSVDLPYNGSLKLTTNKYYIPSGRCIQAINYKHSNGGYVEHVPDSLTKVFHTANGREVRDGGGIQPDVEIKPDSLPNIAYYLEYVDSNSVLMNYEVEYIAKHPAIAPASEFELSDTDYADFKQRVLKSGFSYDRESEKYLKNLVKLAKFEGYYDDAKAEFEQLEKKLSHNVEKDLDYNKAVIKQLITNDIVTAYYYQSGAIEHSLRSDKQMQAAEKLLNTPQEYRRLLLPKKK</sequence>
<name>U2L911_9BACT</name>
<dbReference type="GO" id="GO:0008236">
    <property type="term" value="F:serine-type peptidase activity"/>
    <property type="evidence" value="ECO:0007669"/>
    <property type="project" value="UniProtKB-KW"/>
</dbReference>
<dbReference type="GO" id="GO:0007165">
    <property type="term" value="P:signal transduction"/>
    <property type="evidence" value="ECO:0007669"/>
    <property type="project" value="TreeGrafter"/>
</dbReference>
<keyword evidence="2 5" id="KW-0645">Protease</keyword>
<evidence type="ECO:0000256" key="5">
    <source>
        <dbReference type="RuleBase" id="RU004404"/>
    </source>
</evidence>
<organism evidence="9 10">
    <name type="scientific">Hoylesella pleuritidis F0068</name>
    <dbReference type="NCBI Taxonomy" id="1081904"/>
    <lineage>
        <taxon>Bacteria</taxon>
        <taxon>Pseudomonadati</taxon>
        <taxon>Bacteroidota</taxon>
        <taxon>Bacteroidia</taxon>
        <taxon>Bacteroidales</taxon>
        <taxon>Prevotellaceae</taxon>
        <taxon>Hoylesella</taxon>
    </lineage>
</organism>
<dbReference type="Gene3D" id="3.90.226.10">
    <property type="entry name" value="2-enoyl-CoA Hydratase, Chain A, domain 1"/>
    <property type="match status" value="1"/>
</dbReference>
<dbReference type="GO" id="GO:0030288">
    <property type="term" value="C:outer membrane-bounded periplasmic space"/>
    <property type="evidence" value="ECO:0007669"/>
    <property type="project" value="TreeGrafter"/>
</dbReference>
<keyword evidence="10" id="KW-1185">Reference proteome</keyword>
<dbReference type="CDD" id="cd06782">
    <property type="entry name" value="cpPDZ_CPP-like"/>
    <property type="match status" value="1"/>
</dbReference>
<evidence type="ECO:0000259" key="8">
    <source>
        <dbReference type="SMART" id="SM00245"/>
    </source>
</evidence>
<dbReference type="Pfam" id="PF03572">
    <property type="entry name" value="Peptidase_S41"/>
    <property type="match status" value="1"/>
</dbReference>
<gene>
    <name evidence="9" type="ORF">HMPREF1218_0954</name>
</gene>
<evidence type="ECO:0000256" key="4">
    <source>
        <dbReference type="ARBA" id="ARBA00022825"/>
    </source>
</evidence>
<dbReference type="InterPro" id="IPR004447">
    <property type="entry name" value="Peptidase_S41A"/>
</dbReference>
<evidence type="ECO:0000256" key="3">
    <source>
        <dbReference type="ARBA" id="ARBA00022801"/>
    </source>
</evidence>
<dbReference type="PATRIC" id="fig|1081904.3.peg.1406"/>
<dbReference type="SMART" id="SM00245">
    <property type="entry name" value="TSPc"/>
    <property type="match status" value="1"/>
</dbReference>
<dbReference type="InterPro" id="IPR036034">
    <property type="entry name" value="PDZ_sf"/>
</dbReference>
<reference evidence="9 10" key="1">
    <citation type="submission" date="2013-08" db="EMBL/GenBank/DDBJ databases">
        <authorList>
            <person name="Durkin A.S."/>
            <person name="Haft D.R."/>
            <person name="McCorrison J."/>
            <person name="Torralba M."/>
            <person name="Gillis M."/>
            <person name="Haft D.H."/>
            <person name="Methe B."/>
            <person name="Sutton G."/>
            <person name="Nelson K.E."/>
        </authorList>
    </citation>
    <scope>NUCLEOTIDE SEQUENCE [LARGE SCALE GENOMIC DNA]</scope>
    <source>
        <strain evidence="9 10">F0068</strain>
    </source>
</reference>
<dbReference type="SUPFAM" id="SSF50156">
    <property type="entry name" value="PDZ domain-like"/>
    <property type="match status" value="1"/>
</dbReference>
<feature type="coiled-coil region" evidence="6">
    <location>
        <begin position="519"/>
        <end position="546"/>
    </location>
</feature>
<dbReference type="AlphaFoldDB" id="U2L911"/>
<evidence type="ECO:0000313" key="9">
    <source>
        <dbReference type="EMBL" id="ERK00983.1"/>
    </source>
</evidence>
<dbReference type="Gene3D" id="3.30.750.44">
    <property type="match status" value="1"/>
</dbReference>
<dbReference type="InterPro" id="IPR041489">
    <property type="entry name" value="PDZ_6"/>
</dbReference>
<protein>
    <submittedName>
        <fullName evidence="9">Peptidase, S41 family</fullName>
        <ecNumber evidence="9">3.4.21.-</ecNumber>
    </submittedName>
</protein>
<comment type="caution">
    <text evidence="9">The sequence shown here is derived from an EMBL/GenBank/DDBJ whole genome shotgun (WGS) entry which is preliminary data.</text>
</comment>
<dbReference type="NCBIfam" id="TIGR00225">
    <property type="entry name" value="prc"/>
    <property type="match status" value="1"/>
</dbReference>
<dbReference type="Gene3D" id="2.30.42.10">
    <property type="match status" value="1"/>
</dbReference>
<dbReference type="InterPro" id="IPR001478">
    <property type="entry name" value="PDZ"/>
</dbReference>
<keyword evidence="3 5" id="KW-0378">Hydrolase</keyword>
<dbReference type="SMART" id="SM00228">
    <property type="entry name" value="PDZ"/>
    <property type="match status" value="1"/>
</dbReference>
<dbReference type="GO" id="GO:0006508">
    <property type="term" value="P:proteolysis"/>
    <property type="evidence" value="ECO:0007669"/>
    <property type="project" value="UniProtKB-KW"/>
</dbReference>
<dbReference type="EMBL" id="AWET01000032">
    <property type="protein sequence ID" value="ERK00983.1"/>
    <property type="molecule type" value="Genomic_DNA"/>
</dbReference>
<dbReference type="Proteomes" id="UP000016600">
    <property type="component" value="Unassembled WGS sequence"/>
</dbReference>
<keyword evidence="4 5" id="KW-0720">Serine protease</keyword>
<dbReference type="InterPro" id="IPR005151">
    <property type="entry name" value="Tail-specific_protease"/>
</dbReference>